<dbReference type="FunFam" id="1.10.10.10:FF:000322">
    <property type="entry name" value="Probable disease resistance protein At1g63360"/>
    <property type="match status" value="1"/>
</dbReference>
<reference evidence="8" key="2">
    <citation type="submission" date="2017-06" db="EMBL/GenBank/DDBJ databases">
        <title>The pomegranate genome and the genomics of punicalagin biosynthesis.</title>
        <authorList>
            <person name="Xu C."/>
        </authorList>
    </citation>
    <scope>NUCLEOTIDE SEQUENCE [LARGE SCALE GENOMIC DNA]</scope>
    <source>
        <tissue evidence="8">Fresh leaf</tissue>
    </source>
</reference>
<dbReference type="Proteomes" id="UP000515151">
    <property type="component" value="Chromosome 6"/>
</dbReference>
<evidence type="ECO:0000259" key="5">
    <source>
        <dbReference type="Pfam" id="PF18052"/>
    </source>
</evidence>
<dbReference type="InterPro" id="IPR042197">
    <property type="entry name" value="Apaf_helical"/>
</dbReference>
<dbReference type="AlphaFoldDB" id="A0A218XW19"/>
<dbReference type="Pfam" id="PF00931">
    <property type="entry name" value="NB-ARC"/>
    <property type="match status" value="1"/>
</dbReference>
<reference evidence="11" key="4">
    <citation type="submission" date="2025-04" db="UniProtKB">
        <authorList>
            <consortium name="RefSeq"/>
        </authorList>
    </citation>
    <scope>IDENTIFICATION</scope>
    <source>
        <tissue evidence="11">Leaf</tissue>
    </source>
</reference>
<sequence>MLDAVVCVLLEKLLNVLSEQCNLVANLREQFGKMRSELKMMESFLKDAERLKRRNLTLKLVMVELRELIYEAEGILADCQLQNCDGIGDFSRSSSWKVCVGPSKLPFQYQLAKRLNEINEKIIEIRQKIFTYLRVPLQSTPEAGDKPLRWSSEIYNHTQVVGLENDTVKIKDWLFQGGPEILSIGVVGMGGLGKTTVAQKVFNEKEIDLYFERRMWVSVSQTFTEEKILRHMLRSLGDVGLGDNHGELLKKINQFLLSKRFLLVMDDVWSLEVDWWDRIYDGLPKGNGSCIIITTRNEVVAKKMRVPDWRIHRPKFLNDYESWLLFRKIAFAATGGECIYPHLEEIGKEIVDKCKGLPLAIKAIGGMMLCREPNHREWKMIAEHFRDELAGDYSDSLKALNASLQLSYDELPGHLKSSFLCLSLYPEDCVINKEQLMYWWIGEGFVPTRTGRSMIDSAEDCFSELSNRCLIEPVDKTYNGVIITCKIHDMVQELIMKIAREDSFFDLKDSISCRHWGINNTVKQDNFVANQKLRTLLSTTKTGEVNKVASKDAKSFVECRYLRVLDLSKSIFETPLFGLLRQIASLRHLTYLSLSNSHPLIELPESLNKLQNLQILDLSYCQNLRILPTTVATLKNLQVLDVAYCGSLRYLPQGIGNLSGLEVLLGFRPARPDQFGGSRVSELKKLTQLRKLGLQFTRGDEIGENEVDTLLNLQRLEFLSISCFDAHESDLITKLEKLSPPQNLHELSLKFYPGYTSPMWLRPESLPKLTYLSISSGNLAKMSQGFWGRERNVWKVRGLMLESLSDLAEEWSNFQAAMPYLRVVSVCWCPELESFPIEDVGFRGGVWTKGEKQN</sequence>
<accession>A0A218XW19</accession>
<dbReference type="EMBL" id="MTKT01000785">
    <property type="protein sequence ID" value="OWM88799.1"/>
    <property type="molecule type" value="Genomic_DNA"/>
</dbReference>
<name>A0A218XW19_PUNGR</name>
<dbReference type="Gene3D" id="1.10.10.10">
    <property type="entry name" value="Winged helix-like DNA-binding domain superfamily/Winged helix DNA-binding domain"/>
    <property type="match status" value="1"/>
</dbReference>
<feature type="domain" description="NB-ARC" evidence="4">
    <location>
        <begin position="165"/>
        <end position="334"/>
    </location>
</feature>
<proteinExistence type="predicted"/>
<evidence type="ECO:0000256" key="1">
    <source>
        <dbReference type="ARBA" id="ARBA00022737"/>
    </source>
</evidence>
<evidence type="ECO:0000313" key="8">
    <source>
        <dbReference type="EMBL" id="OWM88799.1"/>
    </source>
</evidence>
<dbReference type="Gene3D" id="1.20.5.4130">
    <property type="match status" value="1"/>
</dbReference>
<keyword evidence="3" id="KW-0611">Plant defense</keyword>
<evidence type="ECO:0000259" key="7">
    <source>
        <dbReference type="Pfam" id="PF23598"/>
    </source>
</evidence>
<evidence type="ECO:0000256" key="2">
    <source>
        <dbReference type="ARBA" id="ARBA00022741"/>
    </source>
</evidence>
<feature type="domain" description="Disease resistance protein winged helix" evidence="6">
    <location>
        <begin position="424"/>
        <end position="495"/>
    </location>
</feature>
<dbReference type="RefSeq" id="XP_031401453.1">
    <property type="nucleotide sequence ID" value="XM_031545593.1"/>
</dbReference>
<dbReference type="CDD" id="cd14798">
    <property type="entry name" value="RX-CC_like"/>
    <property type="match status" value="1"/>
</dbReference>
<dbReference type="PANTHER" id="PTHR23155">
    <property type="entry name" value="DISEASE RESISTANCE PROTEIN RP"/>
    <property type="match status" value="1"/>
</dbReference>
<feature type="domain" description="Disease resistance N-terminal" evidence="5">
    <location>
        <begin position="5"/>
        <end position="82"/>
    </location>
</feature>
<feature type="domain" description="Disease resistance R13L4/SHOC-2-like LRR" evidence="7">
    <location>
        <begin position="551"/>
        <end position="775"/>
    </location>
</feature>
<dbReference type="SUPFAM" id="SSF52058">
    <property type="entry name" value="L domain-like"/>
    <property type="match status" value="1"/>
</dbReference>
<dbReference type="OrthoDB" id="2973320at2759"/>
<dbReference type="InterPro" id="IPR032675">
    <property type="entry name" value="LRR_dom_sf"/>
</dbReference>
<dbReference type="InterPro" id="IPR055414">
    <property type="entry name" value="LRR_R13L4/SHOC2-like"/>
</dbReference>
<dbReference type="PRINTS" id="PR00364">
    <property type="entry name" value="DISEASERSIST"/>
</dbReference>
<evidence type="ECO:0000256" key="3">
    <source>
        <dbReference type="ARBA" id="ARBA00022821"/>
    </source>
</evidence>
<dbReference type="FunFam" id="3.40.50.300:FF:001091">
    <property type="entry name" value="Probable disease resistance protein At1g61300"/>
    <property type="match status" value="1"/>
</dbReference>
<dbReference type="Pfam" id="PF23559">
    <property type="entry name" value="WHD_DRP"/>
    <property type="match status" value="1"/>
</dbReference>
<reference evidence="9" key="1">
    <citation type="journal article" date="2017" name="Plant J.">
        <title>The pomegranate (Punica granatum L.) genome and the genomics of punicalagin biosynthesis.</title>
        <authorList>
            <person name="Qin G."/>
            <person name="Xu C."/>
            <person name="Ming R."/>
            <person name="Tang H."/>
            <person name="Guyot R."/>
            <person name="Kramer E.M."/>
            <person name="Hu Y."/>
            <person name="Yi X."/>
            <person name="Qi Y."/>
            <person name="Xu X."/>
            <person name="Gao Z."/>
            <person name="Pan H."/>
            <person name="Jian J."/>
            <person name="Tian Y."/>
            <person name="Yue Z."/>
            <person name="Xu Y."/>
        </authorList>
    </citation>
    <scope>NUCLEOTIDE SEQUENCE [LARGE SCALE GENOMIC DNA]</scope>
    <source>
        <strain evidence="9">cv. Dabenzi</strain>
    </source>
</reference>
<keyword evidence="2" id="KW-0547">Nucleotide-binding</keyword>
<dbReference type="Proteomes" id="UP000197138">
    <property type="component" value="Unassembled WGS sequence"/>
</dbReference>
<evidence type="ECO:0000313" key="11">
    <source>
        <dbReference type="RefSeq" id="XP_031401453.1"/>
    </source>
</evidence>
<dbReference type="InterPro" id="IPR036388">
    <property type="entry name" value="WH-like_DNA-bd_sf"/>
</dbReference>
<dbReference type="InterPro" id="IPR002182">
    <property type="entry name" value="NB-ARC"/>
</dbReference>
<keyword evidence="1" id="KW-0677">Repeat</keyword>
<dbReference type="GO" id="GO:0098542">
    <property type="term" value="P:defense response to other organism"/>
    <property type="evidence" value="ECO:0007669"/>
    <property type="project" value="TreeGrafter"/>
</dbReference>
<evidence type="ECO:0000259" key="4">
    <source>
        <dbReference type="Pfam" id="PF00931"/>
    </source>
</evidence>
<dbReference type="Gene3D" id="1.10.8.430">
    <property type="entry name" value="Helical domain of apoptotic protease-activating factors"/>
    <property type="match status" value="1"/>
</dbReference>
<dbReference type="Pfam" id="PF18052">
    <property type="entry name" value="Rx_N"/>
    <property type="match status" value="1"/>
</dbReference>
<dbReference type="GeneID" id="116211283"/>
<evidence type="ECO:0000313" key="9">
    <source>
        <dbReference type="Proteomes" id="UP000197138"/>
    </source>
</evidence>
<dbReference type="PANTHER" id="PTHR23155:SF1172">
    <property type="entry name" value="DISEASE RESISTANCE RPP13-LIKE PROTEIN 4"/>
    <property type="match status" value="1"/>
</dbReference>
<dbReference type="SUPFAM" id="SSF52540">
    <property type="entry name" value="P-loop containing nucleoside triphosphate hydrolases"/>
    <property type="match status" value="1"/>
</dbReference>
<keyword evidence="10" id="KW-1185">Reference proteome</keyword>
<dbReference type="InterPro" id="IPR044974">
    <property type="entry name" value="Disease_R_plants"/>
</dbReference>
<dbReference type="InterPro" id="IPR041118">
    <property type="entry name" value="Rx_N"/>
</dbReference>
<gene>
    <name evidence="11" type="primary">LOC116211283</name>
    <name evidence="8" type="ORF">CDL15_Pgr020753</name>
</gene>
<dbReference type="Pfam" id="PF23598">
    <property type="entry name" value="LRR_14"/>
    <property type="match status" value="1"/>
</dbReference>
<dbReference type="GO" id="GO:0043531">
    <property type="term" value="F:ADP binding"/>
    <property type="evidence" value="ECO:0007669"/>
    <property type="project" value="InterPro"/>
</dbReference>
<dbReference type="Gene3D" id="3.80.10.10">
    <property type="entry name" value="Ribonuclease Inhibitor"/>
    <property type="match status" value="1"/>
</dbReference>
<evidence type="ECO:0000259" key="6">
    <source>
        <dbReference type="Pfam" id="PF23559"/>
    </source>
</evidence>
<dbReference type="InterPro" id="IPR058922">
    <property type="entry name" value="WHD_DRP"/>
</dbReference>
<dbReference type="Gene3D" id="3.40.50.300">
    <property type="entry name" value="P-loop containing nucleotide triphosphate hydrolases"/>
    <property type="match status" value="1"/>
</dbReference>
<organism evidence="8 9">
    <name type="scientific">Punica granatum</name>
    <name type="common">Pomegranate</name>
    <dbReference type="NCBI Taxonomy" id="22663"/>
    <lineage>
        <taxon>Eukaryota</taxon>
        <taxon>Viridiplantae</taxon>
        <taxon>Streptophyta</taxon>
        <taxon>Embryophyta</taxon>
        <taxon>Tracheophyta</taxon>
        <taxon>Spermatophyta</taxon>
        <taxon>Magnoliopsida</taxon>
        <taxon>eudicotyledons</taxon>
        <taxon>Gunneridae</taxon>
        <taxon>Pentapetalae</taxon>
        <taxon>rosids</taxon>
        <taxon>malvids</taxon>
        <taxon>Myrtales</taxon>
        <taxon>Lythraceae</taxon>
        <taxon>Punica</taxon>
    </lineage>
</organism>
<protein>
    <submittedName>
        <fullName evidence="11">Disease resistance RPP13-like protein 4</fullName>
    </submittedName>
</protein>
<dbReference type="InterPro" id="IPR038005">
    <property type="entry name" value="RX-like_CC"/>
</dbReference>
<reference evidence="10" key="3">
    <citation type="journal article" date="2020" name="Plant Biotechnol. J.">
        <title>The pomegranate (Punica granatum L.) draft genome dissects genetic divergence between soft- and hard-seeded cultivars.</title>
        <authorList>
            <person name="Luo X."/>
            <person name="Li H."/>
            <person name="Wu Z."/>
            <person name="Yao W."/>
            <person name="Zhao P."/>
            <person name="Cao D."/>
            <person name="Yu H."/>
            <person name="Li K."/>
            <person name="Poudel K."/>
            <person name="Zhao D."/>
            <person name="Zhang F."/>
            <person name="Xia X."/>
            <person name="Chen L."/>
            <person name="Wang Q."/>
            <person name="Jing D."/>
            <person name="Cao S."/>
        </authorList>
    </citation>
    <scope>NUCLEOTIDE SEQUENCE [LARGE SCALE GENOMIC DNA]</scope>
</reference>
<dbReference type="InterPro" id="IPR027417">
    <property type="entry name" value="P-loop_NTPase"/>
</dbReference>
<evidence type="ECO:0000313" key="10">
    <source>
        <dbReference type="Proteomes" id="UP000515151"/>
    </source>
</evidence>